<dbReference type="Proteomes" id="UP000001426">
    <property type="component" value="Chromosome"/>
</dbReference>
<dbReference type="EMBL" id="CP116810">
    <property type="protein sequence ID" value="WCL94568.1"/>
    <property type="molecule type" value="Genomic_DNA"/>
</dbReference>
<protein>
    <submittedName>
        <fullName evidence="1">Uncharacterized protein</fullName>
    </submittedName>
</protein>
<accession>A0AAE9Y274</accession>
<evidence type="ECO:0000313" key="2">
    <source>
        <dbReference type="Proteomes" id="UP000001426"/>
    </source>
</evidence>
<dbReference type="KEGG" id="rpa:TX73_022665"/>
<keyword evidence="2" id="KW-1185">Reference proteome</keyword>
<gene>
    <name evidence="1" type="ORF">TX73_022665</name>
</gene>
<reference evidence="1 2" key="1">
    <citation type="journal article" date="2004" name="Nat. Biotechnol.">
        <title>Complete genome sequence of the metabolically versatile photosynthetic bacterium Rhodopseudomonas palustris.</title>
        <authorList>
            <person name="Larimer F.W."/>
            <person name="Chain P."/>
            <person name="Hauser L."/>
            <person name="Lamerdin J."/>
            <person name="Malfatti S."/>
            <person name="Do L."/>
            <person name="Land M.L."/>
            <person name="Pelletier D.A."/>
            <person name="Beatty J.T."/>
            <person name="Lang A.S."/>
            <person name="Tabita F.R."/>
            <person name="Gibson J.L."/>
            <person name="Hanson T.E."/>
            <person name="Bobst C."/>
            <person name="Torres J.L."/>
            <person name="Peres C."/>
            <person name="Harrison F.H."/>
            <person name="Gibson J."/>
            <person name="Harwood C.S."/>
        </authorList>
    </citation>
    <scope>NUCLEOTIDE SEQUENCE [LARGE SCALE GENOMIC DNA]</scope>
    <source>
        <strain evidence="2">ATCC BAA-98 / CGA009</strain>
    </source>
</reference>
<evidence type="ECO:0000313" key="1">
    <source>
        <dbReference type="EMBL" id="WCL94568.1"/>
    </source>
</evidence>
<dbReference type="AlphaFoldDB" id="A0AAE9Y274"/>
<dbReference type="RefSeq" id="WP_042441303.1">
    <property type="nucleotide sequence ID" value="NZ_CP116810.1"/>
</dbReference>
<sequence>MEVRIKDFKVEMEVKNKGIEFEVRDNSGKHLGDCYLTKTGLEWCNGRTTQGNGKKLPWDKFIAQMNGG</sequence>
<dbReference type="GeneID" id="66895506"/>
<name>A0AAE9Y274_RHOPA</name>
<proteinExistence type="predicted"/>
<organism evidence="1 2">
    <name type="scientific">Rhodopseudomonas palustris (strain ATCC BAA-98 / CGA009)</name>
    <dbReference type="NCBI Taxonomy" id="258594"/>
    <lineage>
        <taxon>Bacteria</taxon>
        <taxon>Pseudomonadati</taxon>
        <taxon>Pseudomonadota</taxon>
        <taxon>Alphaproteobacteria</taxon>
        <taxon>Hyphomicrobiales</taxon>
        <taxon>Nitrobacteraceae</taxon>
        <taxon>Rhodopseudomonas</taxon>
    </lineage>
</organism>